<reference evidence="1 2" key="2">
    <citation type="journal article" date="2016" name="ISME J.">
        <title>Physiological and genomic characterization of two novel marine thaumarchaeal strains indicates niche differentiation.</title>
        <authorList>
            <person name="Bayer B."/>
            <person name="Vojvoda J."/>
            <person name="Offre P."/>
            <person name="Alves R.J."/>
            <person name="Elisabeth N.H."/>
            <person name="Garcia J.A."/>
            <person name="Volland J.M."/>
            <person name="Srivastava A."/>
            <person name="Schleper C."/>
            <person name="Herndl G.J."/>
        </authorList>
    </citation>
    <scope>NUCLEOTIDE SEQUENCE [LARGE SCALE GENOMIC DNA]</scope>
    <source>
        <strain evidence="1 2">D3C</strain>
    </source>
</reference>
<dbReference type="EMBL" id="CP010868">
    <property type="protein sequence ID" value="AJM91511.1"/>
    <property type="molecule type" value="Genomic_DNA"/>
</dbReference>
<sequence length="38" mass="4527">MEKWLIFDKIVAGKKIPRNFVCIFLFEKLSFSCKSLVF</sequence>
<dbReference type="Proteomes" id="UP000032027">
    <property type="component" value="Chromosome"/>
</dbReference>
<dbReference type="KEGG" id="nid:NPIRD3C_0293"/>
<accession>A0A0C5BTC7</accession>
<reference evidence="1 2" key="3">
    <citation type="journal article" date="2019" name="Int. J. Syst. Evol. Microbiol.">
        <title>Nitrosopumilus adriaticus sp. nov. and Nitrosopumilus piranensis sp. nov., two ammonia-oxidizing archaea from the Adriatic Sea and members of the class Nitrososphaeria.</title>
        <authorList>
            <person name="Bayer B."/>
            <person name="Vojvoda J."/>
            <person name="Reinthaler T."/>
            <person name="Reyes C."/>
            <person name="Pinto M."/>
            <person name="Herndl G.J."/>
        </authorList>
    </citation>
    <scope>NUCLEOTIDE SEQUENCE [LARGE SCALE GENOMIC DNA]</scope>
    <source>
        <strain evidence="1 2">D3C</strain>
    </source>
</reference>
<gene>
    <name evidence="1" type="ORF">NPIRD3C_0293</name>
</gene>
<reference evidence="2" key="1">
    <citation type="submission" date="2015-02" db="EMBL/GenBank/DDBJ databases">
        <title>Characterization of two novel Thaumarchaeota isolated from the Northern Adriatic Sea.</title>
        <authorList>
            <person name="Bayer B."/>
            <person name="Vojvoda J."/>
            <person name="Offre P."/>
            <person name="Srivastava A."/>
            <person name="Elisabeth N."/>
            <person name="Garcia J.A.L."/>
            <person name="Schleper C."/>
            <person name="Herndl G.J."/>
        </authorList>
    </citation>
    <scope>NUCLEOTIDE SEQUENCE [LARGE SCALE GENOMIC DNA]</scope>
    <source>
        <strain evidence="2">D3C</strain>
    </source>
</reference>
<dbReference type="AlphaFoldDB" id="A0A0C5BTC7"/>
<dbReference type="HOGENOM" id="CLU_3322780_0_0_2"/>
<evidence type="ECO:0000313" key="1">
    <source>
        <dbReference type="EMBL" id="AJM91511.1"/>
    </source>
</evidence>
<evidence type="ECO:0000313" key="2">
    <source>
        <dbReference type="Proteomes" id="UP000032027"/>
    </source>
</evidence>
<protein>
    <submittedName>
        <fullName evidence="1">Uncharacterized protein</fullName>
    </submittedName>
</protein>
<keyword evidence="2" id="KW-1185">Reference proteome</keyword>
<name>A0A0C5BTC7_9ARCH</name>
<dbReference type="STRING" id="1582439.NPIRD3C_0293"/>
<proteinExistence type="predicted"/>
<organism evidence="1 2">
    <name type="scientific">Nitrosopumilus piranensis</name>
    <dbReference type="NCBI Taxonomy" id="1582439"/>
    <lineage>
        <taxon>Archaea</taxon>
        <taxon>Nitrososphaerota</taxon>
        <taxon>Nitrososphaeria</taxon>
        <taxon>Nitrosopumilales</taxon>
        <taxon>Nitrosopumilaceae</taxon>
        <taxon>Nitrosopumilus</taxon>
    </lineage>
</organism>